<dbReference type="SUPFAM" id="SSF52172">
    <property type="entry name" value="CheY-like"/>
    <property type="match status" value="1"/>
</dbReference>
<dbReference type="EMBL" id="QFXD01000321">
    <property type="protein sequence ID" value="RDH83195.1"/>
    <property type="molecule type" value="Genomic_DNA"/>
</dbReference>
<dbReference type="InterPro" id="IPR052020">
    <property type="entry name" value="Cyclic_di-GMP/3'3'-cGAMP_PDE"/>
</dbReference>
<dbReference type="SMART" id="SM00448">
    <property type="entry name" value="REC"/>
    <property type="match status" value="1"/>
</dbReference>
<name>A0A370DE53_9GAMM</name>
<keyword evidence="2" id="KW-0175">Coiled coil</keyword>
<dbReference type="SUPFAM" id="SSF109604">
    <property type="entry name" value="HD-domain/PDEase-like"/>
    <property type="match status" value="1"/>
</dbReference>
<accession>A0A370DE53</accession>
<dbReference type="InterPro" id="IPR037522">
    <property type="entry name" value="HD_GYP_dom"/>
</dbReference>
<feature type="coiled-coil region" evidence="2">
    <location>
        <begin position="122"/>
        <end position="149"/>
    </location>
</feature>
<dbReference type="InterPro" id="IPR003607">
    <property type="entry name" value="HD/PDEase_dom"/>
</dbReference>
<dbReference type="CDD" id="cd19920">
    <property type="entry name" value="REC_PA4781-like"/>
    <property type="match status" value="1"/>
</dbReference>
<evidence type="ECO:0000313" key="6">
    <source>
        <dbReference type="Proteomes" id="UP000255508"/>
    </source>
</evidence>
<comment type="caution">
    <text evidence="5">The sequence shown here is derived from an EMBL/GenBank/DDBJ whole genome shotgun (WGS) entry which is preliminary data.</text>
</comment>
<evidence type="ECO:0000256" key="2">
    <source>
        <dbReference type="SAM" id="Coils"/>
    </source>
</evidence>
<organism evidence="5 6">
    <name type="scientific">endosymbiont of Lamellibrachia luymesi</name>
    <dbReference type="NCBI Taxonomy" id="2200907"/>
    <lineage>
        <taxon>Bacteria</taxon>
        <taxon>Pseudomonadati</taxon>
        <taxon>Pseudomonadota</taxon>
        <taxon>Gammaproteobacteria</taxon>
        <taxon>sulfur-oxidizing symbionts</taxon>
    </lineage>
</organism>
<dbReference type="GO" id="GO:0000160">
    <property type="term" value="P:phosphorelay signal transduction system"/>
    <property type="evidence" value="ECO:0007669"/>
    <property type="project" value="InterPro"/>
</dbReference>
<dbReference type="PANTHER" id="PTHR45228:SF5">
    <property type="entry name" value="CYCLIC DI-GMP PHOSPHODIESTERASE VC_1348-RELATED"/>
    <property type="match status" value="1"/>
</dbReference>
<dbReference type="Proteomes" id="UP000255508">
    <property type="component" value="Unassembled WGS sequence"/>
</dbReference>
<keyword evidence="1" id="KW-0597">Phosphoprotein</keyword>
<dbReference type="Gene3D" id="1.10.3210.10">
    <property type="entry name" value="Hypothetical protein af1432"/>
    <property type="match status" value="1"/>
</dbReference>
<dbReference type="GO" id="GO:0008081">
    <property type="term" value="F:phosphoric diester hydrolase activity"/>
    <property type="evidence" value="ECO:0007669"/>
    <property type="project" value="UniProtKB-ARBA"/>
</dbReference>
<dbReference type="PROSITE" id="PS51832">
    <property type="entry name" value="HD_GYP"/>
    <property type="match status" value="1"/>
</dbReference>
<protein>
    <submittedName>
        <fullName evidence="5">Two-component system response regulator</fullName>
    </submittedName>
</protein>
<feature type="modified residue" description="4-aspartylphosphate" evidence="1">
    <location>
        <position position="56"/>
    </location>
</feature>
<dbReference type="CDD" id="cd00077">
    <property type="entry name" value="HDc"/>
    <property type="match status" value="1"/>
</dbReference>
<evidence type="ECO:0000259" key="4">
    <source>
        <dbReference type="PROSITE" id="PS51832"/>
    </source>
</evidence>
<feature type="domain" description="HD-GYP" evidence="4">
    <location>
        <begin position="150"/>
        <end position="362"/>
    </location>
</feature>
<reference evidence="5 6" key="1">
    <citation type="journal article" date="2018" name="ISME J.">
        <title>Endosymbiont genomes yield clues of tubeworm success.</title>
        <authorList>
            <person name="Li Y."/>
            <person name="Liles M.R."/>
            <person name="Halanych K.M."/>
        </authorList>
    </citation>
    <scope>NUCLEOTIDE SEQUENCE [LARGE SCALE GENOMIC DNA]</scope>
    <source>
        <strain evidence="5">A1422</strain>
    </source>
</reference>
<dbReference type="PROSITE" id="PS50110">
    <property type="entry name" value="RESPONSE_REGULATORY"/>
    <property type="match status" value="1"/>
</dbReference>
<gene>
    <name evidence="5" type="ORF">DIZ79_17935</name>
</gene>
<evidence type="ECO:0000256" key="1">
    <source>
        <dbReference type="PROSITE-ProRule" id="PRU00169"/>
    </source>
</evidence>
<proteinExistence type="predicted"/>
<feature type="domain" description="Response regulatory" evidence="3">
    <location>
        <begin position="7"/>
        <end position="123"/>
    </location>
</feature>
<evidence type="ECO:0000259" key="3">
    <source>
        <dbReference type="PROSITE" id="PS50110"/>
    </source>
</evidence>
<evidence type="ECO:0000313" key="5">
    <source>
        <dbReference type="EMBL" id="RDH83195.1"/>
    </source>
</evidence>
<dbReference type="PANTHER" id="PTHR45228">
    <property type="entry name" value="CYCLIC DI-GMP PHOSPHODIESTERASE TM_0186-RELATED"/>
    <property type="match status" value="1"/>
</dbReference>
<dbReference type="SMART" id="SM00471">
    <property type="entry name" value="HDc"/>
    <property type="match status" value="1"/>
</dbReference>
<dbReference type="Gene3D" id="3.40.50.2300">
    <property type="match status" value="1"/>
</dbReference>
<dbReference type="InterPro" id="IPR011006">
    <property type="entry name" value="CheY-like_superfamily"/>
</dbReference>
<dbReference type="Pfam" id="PF00072">
    <property type="entry name" value="Response_reg"/>
    <property type="match status" value="1"/>
</dbReference>
<dbReference type="Pfam" id="PF13487">
    <property type="entry name" value="HD_5"/>
    <property type="match status" value="1"/>
</dbReference>
<sequence>MPDTKPTLLLVDDEPANITVLMHLLKKDYRLTAARNGLEALERVKSQPMPDLVLLDIMMPGMDGYEVCQRLKADETTRDIPVIFITAMGEESDQTQGLALGAVDYITKPISTAIVLARVKTHLTLKQAREALANQNQILEERVKGRTKELAMAKDTTILAMATLAETRDNETGNHIRRTQYYVKALAEELRKQSNFAPLLTDDYIEQLYKSAPLHDIGKVGIRDSILLKPGKLTEDEFEEMKNHAVYGRDAIIEAEKLQGNPDSSFLLIAREIAYSHHKKWDGSGYPNSLSGQEIPFSGRLMAVADVYDALISKRVYKPAFSHEKASDIIRQGRGSHFDPEVVDAFERINDEFHSIARKFSD</sequence>
<dbReference type="InterPro" id="IPR001789">
    <property type="entry name" value="Sig_transdc_resp-reg_receiver"/>
</dbReference>
<dbReference type="AlphaFoldDB" id="A0A370DE53"/>